<keyword evidence="2" id="KW-1185">Reference proteome</keyword>
<name>A0ABT0HU97_9BACT</name>
<dbReference type="EMBL" id="JALPRF010000011">
    <property type="protein sequence ID" value="MCK8495756.1"/>
    <property type="molecule type" value="Genomic_DNA"/>
</dbReference>
<dbReference type="Proteomes" id="UP001202180">
    <property type="component" value="Unassembled WGS sequence"/>
</dbReference>
<gene>
    <name evidence="1" type="ORF">M0L20_28075</name>
</gene>
<sequence>MNRRLTPDDLQTSPYKELIQSLAFQWVRAELPAQDLAYEDYLRNISTLLLTTQNPDRTASIVRAVLDQATALQKTSVWVEEELKFEGMIEGADRADFLRFDLQQAARINDALLDRYNERINRFGNKDE</sequence>
<reference evidence="1 2" key="1">
    <citation type="submission" date="2022-04" db="EMBL/GenBank/DDBJ databases">
        <title>Spirosoma sp. strain RP8 genome sequencing and assembly.</title>
        <authorList>
            <person name="Jung Y."/>
        </authorList>
    </citation>
    <scope>NUCLEOTIDE SEQUENCE [LARGE SCALE GENOMIC DNA]</scope>
    <source>
        <strain evidence="1 2">RP8</strain>
    </source>
</reference>
<evidence type="ECO:0000313" key="1">
    <source>
        <dbReference type="EMBL" id="MCK8495756.1"/>
    </source>
</evidence>
<accession>A0ABT0HU97</accession>
<comment type="caution">
    <text evidence="1">The sequence shown here is derived from an EMBL/GenBank/DDBJ whole genome shotgun (WGS) entry which is preliminary data.</text>
</comment>
<protein>
    <submittedName>
        <fullName evidence="1">Uncharacterized protein</fullName>
    </submittedName>
</protein>
<proteinExistence type="predicted"/>
<dbReference type="RefSeq" id="WP_232563987.1">
    <property type="nucleotide sequence ID" value="NZ_JALPRF010000011.1"/>
</dbReference>
<evidence type="ECO:0000313" key="2">
    <source>
        <dbReference type="Proteomes" id="UP001202180"/>
    </source>
</evidence>
<organism evidence="1 2">
    <name type="scientific">Spirosoma liriopis</name>
    <dbReference type="NCBI Taxonomy" id="2937440"/>
    <lineage>
        <taxon>Bacteria</taxon>
        <taxon>Pseudomonadati</taxon>
        <taxon>Bacteroidota</taxon>
        <taxon>Cytophagia</taxon>
        <taxon>Cytophagales</taxon>
        <taxon>Cytophagaceae</taxon>
        <taxon>Spirosoma</taxon>
    </lineage>
</organism>